<dbReference type="SMART" id="SM01012">
    <property type="entry name" value="ANTAR"/>
    <property type="match status" value="1"/>
</dbReference>
<accession>A0A6J4MM26</accession>
<dbReference type="PROSITE" id="PS50921">
    <property type="entry name" value="ANTAR"/>
    <property type="match status" value="1"/>
</dbReference>
<protein>
    <recommendedName>
        <fullName evidence="3">ANTAR domain-containing protein</fullName>
    </recommendedName>
</protein>
<proteinExistence type="predicted"/>
<dbReference type="InterPro" id="IPR005561">
    <property type="entry name" value="ANTAR"/>
</dbReference>
<dbReference type="SUPFAM" id="SSF55781">
    <property type="entry name" value="GAF domain-like"/>
    <property type="match status" value="1"/>
</dbReference>
<sequence length="218" mass="22890">MLNTVPPHLEGLLRSGCLATGVDGAGLSILATSGAREPLYATDDLATQIERLQLTLGEGPCVDSSNTSSPVLIPDLADPQDPVASRWPVFRAEANRLGARAIFAFPINIGAIGLGAVDLYRLSPGPLTDPQLSSALTTVDRVGLAVLEAPDQYDDPSAPAMTSMVVHQAAGMVMAQLDSSIQEAMVRLRAAAFAENRTVNELAADVVNGHRHLAKETE</sequence>
<name>A0A6J4MM26_9ACTN</name>
<keyword evidence="1" id="KW-0805">Transcription regulation</keyword>
<gene>
    <name evidence="4" type="ORF">AVDCRST_MAG47-347</name>
</gene>
<keyword evidence="2" id="KW-0804">Transcription</keyword>
<dbReference type="InterPro" id="IPR036388">
    <property type="entry name" value="WH-like_DNA-bd_sf"/>
</dbReference>
<dbReference type="Gene3D" id="3.30.450.40">
    <property type="match status" value="1"/>
</dbReference>
<evidence type="ECO:0000256" key="2">
    <source>
        <dbReference type="ARBA" id="ARBA00023163"/>
    </source>
</evidence>
<dbReference type="EMBL" id="CADCUK010000025">
    <property type="protein sequence ID" value="CAA9363175.1"/>
    <property type="molecule type" value="Genomic_DNA"/>
</dbReference>
<dbReference type="PIRSF" id="PIRSF036625">
    <property type="entry name" value="GAF_ANTAR"/>
    <property type="match status" value="1"/>
</dbReference>
<reference evidence="4" key="1">
    <citation type="submission" date="2020-02" db="EMBL/GenBank/DDBJ databases">
        <authorList>
            <person name="Meier V. D."/>
        </authorList>
    </citation>
    <scope>NUCLEOTIDE SEQUENCE</scope>
    <source>
        <strain evidence="4">AVDCRST_MAG47</strain>
    </source>
</reference>
<evidence type="ECO:0000313" key="4">
    <source>
        <dbReference type="EMBL" id="CAA9363175.1"/>
    </source>
</evidence>
<dbReference type="InterPro" id="IPR012074">
    <property type="entry name" value="GAF_ANTAR"/>
</dbReference>
<evidence type="ECO:0000259" key="3">
    <source>
        <dbReference type="PROSITE" id="PS50921"/>
    </source>
</evidence>
<dbReference type="AlphaFoldDB" id="A0A6J4MM26"/>
<dbReference type="GO" id="GO:0003723">
    <property type="term" value="F:RNA binding"/>
    <property type="evidence" value="ECO:0007669"/>
    <property type="project" value="InterPro"/>
</dbReference>
<dbReference type="InterPro" id="IPR029016">
    <property type="entry name" value="GAF-like_dom_sf"/>
</dbReference>
<organism evidence="4">
    <name type="scientific">uncultured Nocardioidaceae bacterium</name>
    <dbReference type="NCBI Taxonomy" id="253824"/>
    <lineage>
        <taxon>Bacteria</taxon>
        <taxon>Bacillati</taxon>
        <taxon>Actinomycetota</taxon>
        <taxon>Actinomycetes</taxon>
        <taxon>Propionibacteriales</taxon>
        <taxon>Nocardioidaceae</taxon>
        <taxon>environmental samples</taxon>
    </lineage>
</organism>
<evidence type="ECO:0000256" key="1">
    <source>
        <dbReference type="ARBA" id="ARBA00023015"/>
    </source>
</evidence>
<dbReference type="Gene3D" id="1.10.10.10">
    <property type="entry name" value="Winged helix-like DNA-binding domain superfamily/Winged helix DNA-binding domain"/>
    <property type="match status" value="1"/>
</dbReference>
<feature type="domain" description="ANTAR" evidence="3">
    <location>
        <begin position="146"/>
        <end position="207"/>
    </location>
</feature>
<dbReference type="Pfam" id="PF03861">
    <property type="entry name" value="ANTAR"/>
    <property type="match status" value="1"/>
</dbReference>